<evidence type="ECO:0000256" key="2">
    <source>
        <dbReference type="ARBA" id="ARBA00022801"/>
    </source>
</evidence>
<dbReference type="FunFam" id="3.20.20.80:FF:000064">
    <property type="entry name" value="Oligo-1,6-glucosidase"/>
    <property type="match status" value="1"/>
</dbReference>
<dbReference type="Gene3D" id="3.20.20.80">
    <property type="entry name" value="Glycosidases"/>
    <property type="match status" value="1"/>
</dbReference>
<dbReference type="NCBIfam" id="NF008183">
    <property type="entry name" value="PRK10933.1"/>
    <property type="match status" value="1"/>
</dbReference>
<evidence type="ECO:0000256" key="4">
    <source>
        <dbReference type="NCBIfam" id="TIGR02403"/>
    </source>
</evidence>
<dbReference type="InterPro" id="IPR045857">
    <property type="entry name" value="O16G_dom_2"/>
</dbReference>
<dbReference type="SUPFAM" id="SSF51011">
    <property type="entry name" value="Glycosyl hydrolase domain"/>
    <property type="match status" value="1"/>
</dbReference>
<proteinExistence type="inferred from homology"/>
<reference evidence="6" key="2">
    <citation type="journal article" date="2021" name="PeerJ">
        <title>Extensive microbial diversity within the chicken gut microbiome revealed by metagenomics and culture.</title>
        <authorList>
            <person name="Gilroy R."/>
            <person name="Ravi A."/>
            <person name="Getino M."/>
            <person name="Pursley I."/>
            <person name="Horton D.L."/>
            <person name="Alikhan N.F."/>
            <person name="Baker D."/>
            <person name="Gharbi K."/>
            <person name="Hall N."/>
            <person name="Watson M."/>
            <person name="Adriaenssens E.M."/>
            <person name="Foster-Nyarko E."/>
            <person name="Jarju S."/>
            <person name="Secka A."/>
            <person name="Antonio M."/>
            <person name="Oren A."/>
            <person name="Chaudhuri R.R."/>
            <person name="La Ragione R."/>
            <person name="Hildebrand F."/>
            <person name="Pallen M.J."/>
        </authorList>
    </citation>
    <scope>NUCLEOTIDE SEQUENCE</scope>
    <source>
        <strain evidence="6">ChiSxjej1B13-7041</strain>
    </source>
</reference>
<dbReference type="InterPro" id="IPR012769">
    <property type="entry name" value="Trehalose_TreC"/>
</dbReference>
<keyword evidence="3 6" id="KW-0326">Glycosidase</keyword>
<dbReference type="Pfam" id="PF23915">
    <property type="entry name" value="SusG_C"/>
    <property type="match status" value="1"/>
</dbReference>
<dbReference type="Proteomes" id="UP000886841">
    <property type="component" value="Unassembled WGS sequence"/>
</dbReference>
<dbReference type="GO" id="GO:0005993">
    <property type="term" value="P:trehalose catabolic process"/>
    <property type="evidence" value="ECO:0007669"/>
    <property type="project" value="InterPro"/>
</dbReference>
<reference evidence="6" key="1">
    <citation type="submission" date="2020-10" db="EMBL/GenBank/DDBJ databases">
        <authorList>
            <person name="Gilroy R."/>
        </authorList>
    </citation>
    <scope>NUCLEOTIDE SEQUENCE</scope>
    <source>
        <strain evidence="6">ChiSxjej1B13-7041</strain>
    </source>
</reference>
<dbReference type="SUPFAM" id="SSF51445">
    <property type="entry name" value="(Trans)glycosidases"/>
    <property type="match status" value="1"/>
</dbReference>
<evidence type="ECO:0000313" key="7">
    <source>
        <dbReference type="Proteomes" id="UP000886841"/>
    </source>
</evidence>
<evidence type="ECO:0000313" key="6">
    <source>
        <dbReference type="EMBL" id="HIR92044.1"/>
    </source>
</evidence>
<keyword evidence="2 6" id="KW-0378">Hydrolase</keyword>
<dbReference type="InterPro" id="IPR013780">
    <property type="entry name" value="Glyco_hydro_b"/>
</dbReference>
<name>A0A9D1EI74_9FIRM</name>
<protein>
    <recommendedName>
        <fullName evidence="4">Alpha,alpha-phosphotrehalase</fullName>
        <ecNumber evidence="4">3.2.1.93</ecNumber>
    </recommendedName>
</protein>
<evidence type="ECO:0000259" key="5">
    <source>
        <dbReference type="SMART" id="SM00642"/>
    </source>
</evidence>
<dbReference type="Gene3D" id="2.60.40.1180">
    <property type="entry name" value="Golgi alpha-mannosidase II"/>
    <property type="match status" value="1"/>
</dbReference>
<organism evidence="6 7">
    <name type="scientific">Candidatus Egerieimonas intestinavium</name>
    <dbReference type="NCBI Taxonomy" id="2840777"/>
    <lineage>
        <taxon>Bacteria</taxon>
        <taxon>Bacillati</taxon>
        <taxon>Bacillota</taxon>
        <taxon>Clostridia</taxon>
        <taxon>Lachnospirales</taxon>
        <taxon>Lachnospiraceae</taxon>
        <taxon>Lachnospiraceae incertae sedis</taxon>
        <taxon>Candidatus Egerieimonas</taxon>
    </lineage>
</organism>
<dbReference type="PANTHER" id="PTHR10357:SF217">
    <property type="entry name" value="TREHALOSE-6-PHOSPHATE HYDROLASE"/>
    <property type="match status" value="1"/>
</dbReference>
<feature type="domain" description="Glycosyl hydrolase family 13 catalytic" evidence="5">
    <location>
        <begin position="11"/>
        <end position="412"/>
    </location>
</feature>
<dbReference type="EMBL" id="DVHU01000011">
    <property type="protein sequence ID" value="HIR92044.1"/>
    <property type="molecule type" value="Genomic_DNA"/>
</dbReference>
<dbReference type="NCBIfam" id="TIGR02403">
    <property type="entry name" value="trehalose_treC"/>
    <property type="match status" value="1"/>
</dbReference>
<dbReference type="InterPro" id="IPR017853">
    <property type="entry name" value="GH"/>
</dbReference>
<dbReference type="CDD" id="cd11333">
    <property type="entry name" value="AmyAc_SI_OligoGlu_DGase"/>
    <property type="match status" value="1"/>
</dbReference>
<comment type="caution">
    <text evidence="6">The sequence shown here is derived from an EMBL/GenBank/DDBJ whole genome shotgun (WGS) entry which is preliminary data.</text>
</comment>
<dbReference type="GO" id="GO:0005737">
    <property type="term" value="C:cytoplasm"/>
    <property type="evidence" value="ECO:0007669"/>
    <property type="project" value="UniProtKB-UniRule"/>
</dbReference>
<accession>A0A9D1EI74</accession>
<dbReference type="InterPro" id="IPR006047">
    <property type="entry name" value="GH13_cat_dom"/>
</dbReference>
<evidence type="ECO:0000256" key="3">
    <source>
        <dbReference type="ARBA" id="ARBA00023295"/>
    </source>
</evidence>
<dbReference type="FunFam" id="3.90.400.10:FF:000002">
    <property type="entry name" value="Sucrose isomerase"/>
    <property type="match status" value="1"/>
</dbReference>
<dbReference type="SMART" id="SM00642">
    <property type="entry name" value="Aamy"/>
    <property type="match status" value="1"/>
</dbReference>
<dbReference type="PANTHER" id="PTHR10357">
    <property type="entry name" value="ALPHA-AMYLASE FAMILY MEMBER"/>
    <property type="match status" value="1"/>
</dbReference>
<dbReference type="AlphaFoldDB" id="A0A9D1EI74"/>
<evidence type="ECO:0000256" key="1">
    <source>
        <dbReference type="ARBA" id="ARBA00008061"/>
    </source>
</evidence>
<sequence length="549" mass="64876">MRNFTDKVVYQIYPKSFCDSNGDGFGDIKGVTKRLDYLAELGIDYLWSTPFFVSPQNDNGYDVADYYRIDPRYGTMEDLEELIAEAKKRNIGLMLDMVFNHTSTEHEWFRKAMAGDEYYKNFYIFRDGKEGHAPTNWISKFGGNAWEYAPQWKQYYLHLFDKTQADLNWENPDVRRELVKILKFWIDKGIQGFRFDVINLISKPEVMEDDFEGDGRRFYTDGPKTHQYLKEICRESGITEKHLLTVGEMSSTTLESCVGYTNPREEELSMCFSFHHLKVDYKNQQKWELQPFDFAALKKLLNDWQLGMQEKDGWNAVFWNNHDQPRAVSRFCDDVHYREEASKMLAGCIHLLRGTPYIYQGEEIGMTNAGFTDIHQYKDVESLNYFEILKGQGKPEEEVYEILRQRSRDNGRTPMQWDDSPYAGFSTHEPWIQVNENYPQVNTVREMAREDSVWQYYRKLIRLRKEYPVIADGGYRPLLEEHPQIFAYERYTQGESLLAFHNFYAQEAEADLGELETEGYVCLLDNYQERSLEKKLKLKPYESAVFLKK</sequence>
<dbReference type="GO" id="GO:0008788">
    <property type="term" value="F:alpha,alpha-phosphotrehalase activity"/>
    <property type="evidence" value="ECO:0007669"/>
    <property type="project" value="UniProtKB-UniRule"/>
</dbReference>
<gene>
    <name evidence="6" type="primary">treC</name>
    <name evidence="6" type="ORF">IAB98_01310</name>
</gene>
<dbReference type="InterPro" id="IPR056300">
    <property type="entry name" value="SusG-like_C"/>
</dbReference>
<dbReference type="GO" id="GO:0004556">
    <property type="term" value="F:alpha-amylase activity"/>
    <property type="evidence" value="ECO:0007669"/>
    <property type="project" value="TreeGrafter"/>
</dbReference>
<comment type="similarity">
    <text evidence="1">Belongs to the glycosyl hydrolase 13 family.</text>
</comment>
<dbReference type="Gene3D" id="3.90.400.10">
    <property type="entry name" value="Oligo-1,6-glucosidase, Domain 2"/>
    <property type="match status" value="1"/>
</dbReference>
<dbReference type="Pfam" id="PF00128">
    <property type="entry name" value="Alpha-amylase"/>
    <property type="match status" value="1"/>
</dbReference>
<dbReference type="EC" id="3.2.1.93" evidence="4"/>